<dbReference type="SUPFAM" id="SSF53335">
    <property type="entry name" value="S-adenosyl-L-methionine-dependent methyltransferases"/>
    <property type="match status" value="1"/>
</dbReference>
<evidence type="ECO:0000256" key="5">
    <source>
        <dbReference type="ARBA" id="ARBA00022691"/>
    </source>
</evidence>
<dbReference type="GO" id="GO:0032259">
    <property type="term" value="P:methylation"/>
    <property type="evidence" value="ECO:0007669"/>
    <property type="project" value="UniProtKB-KW"/>
</dbReference>
<dbReference type="InterPro" id="IPR029063">
    <property type="entry name" value="SAM-dependent_MTases_sf"/>
</dbReference>
<evidence type="ECO:0000256" key="1">
    <source>
        <dbReference type="ARBA" id="ARBA00004953"/>
    </source>
</evidence>
<feature type="domain" description="Tetrapyrrole methylase" evidence="6">
    <location>
        <begin position="20"/>
        <end position="190"/>
    </location>
</feature>
<evidence type="ECO:0000256" key="4">
    <source>
        <dbReference type="ARBA" id="ARBA00022679"/>
    </source>
</evidence>
<dbReference type="InterPro" id="IPR000878">
    <property type="entry name" value="4pyrrol_Mease"/>
</dbReference>
<gene>
    <name evidence="7" type="primary">cobL</name>
    <name evidence="7" type="ordered locus">syc2244_d</name>
</gene>
<dbReference type="PIRSF" id="PIRSF036428">
    <property type="entry name" value="CobL"/>
    <property type="match status" value="1"/>
</dbReference>
<organism evidence="7 8">
    <name type="scientific">Synechococcus sp. (strain ATCC 27144 / PCC 6301 / SAUG 1402/1)</name>
    <name type="common">Anacystis nidulans</name>
    <dbReference type="NCBI Taxonomy" id="269084"/>
    <lineage>
        <taxon>Bacteria</taxon>
        <taxon>Bacillati</taxon>
        <taxon>Cyanobacteriota</taxon>
        <taxon>Cyanophyceae</taxon>
        <taxon>Synechococcales</taxon>
        <taxon>Synechococcaceae</taxon>
        <taxon>Synechococcus</taxon>
    </lineage>
</organism>
<dbReference type="InterPro" id="IPR006365">
    <property type="entry name" value="Cbl_synth_CobL"/>
</dbReference>
<dbReference type="NCBIfam" id="TIGR02467">
    <property type="entry name" value="CbiE"/>
    <property type="match status" value="1"/>
</dbReference>
<dbReference type="PANTHER" id="PTHR43182:SF1">
    <property type="entry name" value="COBALT-PRECORRIN-7 C(5)-METHYLTRANSFERASE"/>
    <property type="match status" value="1"/>
</dbReference>
<sequence length="409" mass="43905">MDTPSLTPWLSIVGISEEGWLALTPIAQQCILQADILVGSDRHFDLLPSLPGAEQWRWGSPFSATITQILERRGQSICILASGDPMCYGVGSLLAQRLPLTELQILPAPSAFSLACSRLGWALPEVETLSLCGRDPALLNALLYPGAKILALSADRSTPATIAEQLCQQGWGSSRLTVLEHLGGPKERKISEIAEHWSQPTIASLNTVAIECHARDRDLIVPPRLTGLPDAAYHHDGQLTKREVRAITLAALAPLPGQLLWDVGAGCGSIGIEWMRSDRRCRAIAIEQHPQRLQIITQNAIALGVPNLQVVAGSAPATLSGLPQPDAIFIGGGVTAPGVLDQCWQALPMGGRLVVNAVTLESEQVVLAGQQRWGGDLIRVAVQRAEPIGRFLGWKSLAPITQWTVKKTA</sequence>
<keyword evidence="3 7" id="KW-0489">Methyltransferase</keyword>
<dbReference type="SUPFAM" id="SSF53790">
    <property type="entry name" value="Tetrapyrrole methylase"/>
    <property type="match status" value="1"/>
</dbReference>
<dbReference type="CDD" id="cd02440">
    <property type="entry name" value="AdoMet_MTases"/>
    <property type="match status" value="1"/>
</dbReference>
<dbReference type="KEGG" id="syc:syc2244_d"/>
<accession>A0A0H3K8V3</accession>
<dbReference type="CDD" id="cd11644">
    <property type="entry name" value="Precorrin-6Y-MT"/>
    <property type="match status" value="1"/>
</dbReference>
<dbReference type="RefSeq" id="WP_011244554.1">
    <property type="nucleotide sequence ID" value="NC_006576.1"/>
</dbReference>
<dbReference type="GO" id="GO:0008276">
    <property type="term" value="F:protein methyltransferase activity"/>
    <property type="evidence" value="ECO:0007669"/>
    <property type="project" value="InterPro"/>
</dbReference>
<dbReference type="InterPro" id="IPR014008">
    <property type="entry name" value="Cbl_synth_MTase_CbiT"/>
</dbReference>
<dbReference type="Gene3D" id="3.40.50.150">
    <property type="entry name" value="Vaccinia Virus protein VP39"/>
    <property type="match status" value="1"/>
</dbReference>
<dbReference type="InterPro" id="IPR014777">
    <property type="entry name" value="4pyrrole_Mease_sub1"/>
</dbReference>
<dbReference type="eggNOG" id="COG2241">
    <property type="taxonomic scope" value="Bacteria"/>
</dbReference>
<dbReference type="GeneID" id="72430721"/>
<name>A0A0H3K8V3_SYNP6</name>
<evidence type="ECO:0000259" key="6">
    <source>
        <dbReference type="Pfam" id="PF00590"/>
    </source>
</evidence>
<dbReference type="eggNOG" id="COG2242">
    <property type="taxonomic scope" value="Bacteria"/>
</dbReference>
<dbReference type="InterPro" id="IPR050714">
    <property type="entry name" value="Cobalamin_biosynth_MTase"/>
</dbReference>
<dbReference type="PANTHER" id="PTHR43182">
    <property type="entry name" value="COBALT-PRECORRIN-6B C(15)-METHYLTRANSFERASE (DECARBOXYLATING)"/>
    <property type="match status" value="1"/>
</dbReference>
<proteinExistence type="predicted"/>
<dbReference type="Gene3D" id="3.40.1010.10">
    <property type="entry name" value="Cobalt-precorrin-4 Transmethylase, Domain 1"/>
    <property type="match status" value="1"/>
</dbReference>
<evidence type="ECO:0000256" key="3">
    <source>
        <dbReference type="ARBA" id="ARBA00022603"/>
    </source>
</evidence>
<dbReference type="GO" id="GO:0009236">
    <property type="term" value="P:cobalamin biosynthetic process"/>
    <property type="evidence" value="ECO:0007669"/>
    <property type="project" value="UniProtKB-UniPathway"/>
</dbReference>
<keyword evidence="5" id="KW-0949">S-adenosyl-L-methionine</keyword>
<dbReference type="NCBIfam" id="TIGR02469">
    <property type="entry name" value="CbiT"/>
    <property type="match status" value="1"/>
</dbReference>
<dbReference type="UniPathway" id="UPA00148"/>
<dbReference type="Proteomes" id="UP000001175">
    <property type="component" value="Chromosome"/>
</dbReference>
<evidence type="ECO:0000256" key="2">
    <source>
        <dbReference type="ARBA" id="ARBA00022573"/>
    </source>
</evidence>
<evidence type="ECO:0000313" key="8">
    <source>
        <dbReference type="Proteomes" id="UP000001175"/>
    </source>
</evidence>
<evidence type="ECO:0000313" key="7">
    <source>
        <dbReference type="EMBL" id="BAD80434.1"/>
    </source>
</evidence>
<keyword evidence="2" id="KW-0169">Cobalamin biosynthesis</keyword>
<dbReference type="EMBL" id="AP008231">
    <property type="protein sequence ID" value="BAD80434.1"/>
    <property type="molecule type" value="Genomic_DNA"/>
</dbReference>
<reference evidence="7 8" key="1">
    <citation type="journal article" date="2007" name="Photosyn. Res.">
        <title>Complete nucleotide sequence of the freshwater unicellular cyanobacterium Synechococcus elongatus PCC 6301 chromosome: gene content and organization.</title>
        <authorList>
            <person name="Sugita C."/>
            <person name="Ogata K."/>
            <person name="Shikata M."/>
            <person name="Jikuya H."/>
            <person name="Takano J."/>
            <person name="Furumichi M."/>
            <person name="Kanehisa M."/>
            <person name="Omata T."/>
            <person name="Sugiura M."/>
            <person name="Sugita M."/>
        </authorList>
    </citation>
    <scope>NUCLEOTIDE SEQUENCE [LARGE SCALE GENOMIC DNA]</scope>
    <source>
        <strain evidence="8">ATCC 27144 / PCC 6301 / SAUG 1402/1</strain>
    </source>
</reference>
<dbReference type="InterPro" id="IPR035996">
    <property type="entry name" value="4pyrrol_Methylase_sf"/>
</dbReference>
<dbReference type="InterPro" id="IPR012818">
    <property type="entry name" value="CbiE"/>
</dbReference>
<keyword evidence="4 7" id="KW-0808">Transferase</keyword>
<comment type="pathway">
    <text evidence="1">Cofactor biosynthesis; adenosylcobalamin biosynthesis.</text>
</comment>
<protein>
    <submittedName>
        <fullName evidence="7">Precorrin-6y c515-methyltransferase</fullName>
    </submittedName>
</protein>
<dbReference type="Pfam" id="PF00590">
    <property type="entry name" value="TP_methylase"/>
    <property type="match status" value="1"/>
</dbReference>
<dbReference type="AlphaFoldDB" id="A0A0H3K8V3"/>